<evidence type="ECO:0000256" key="1">
    <source>
        <dbReference type="ARBA" id="ARBA00011046"/>
    </source>
</evidence>
<evidence type="ECO:0000313" key="6">
    <source>
        <dbReference type="Proteomes" id="UP000808349"/>
    </source>
</evidence>
<dbReference type="EMBL" id="JADKFW010000010">
    <property type="protein sequence ID" value="MBK9718484.1"/>
    <property type="molecule type" value="Genomic_DNA"/>
</dbReference>
<evidence type="ECO:0000256" key="2">
    <source>
        <dbReference type="ARBA" id="ARBA00023015"/>
    </source>
</evidence>
<evidence type="ECO:0000313" key="5">
    <source>
        <dbReference type="EMBL" id="MBK9718484.1"/>
    </source>
</evidence>
<dbReference type="Gene3D" id="1.10.10.10">
    <property type="entry name" value="Winged helix-like DNA-binding domain superfamily/Winged helix DNA-binding domain"/>
    <property type="match status" value="1"/>
</dbReference>
<protein>
    <submittedName>
        <fullName evidence="5">BlaI/MecI/CopY family transcriptional regulator</fullName>
    </submittedName>
</protein>
<evidence type="ECO:0000256" key="4">
    <source>
        <dbReference type="ARBA" id="ARBA00023163"/>
    </source>
</evidence>
<keyword evidence="3" id="KW-0238">DNA-binding</keyword>
<evidence type="ECO:0000256" key="3">
    <source>
        <dbReference type="ARBA" id="ARBA00023125"/>
    </source>
</evidence>
<dbReference type="SUPFAM" id="SSF46785">
    <property type="entry name" value="Winged helix' DNA-binding domain"/>
    <property type="match status" value="1"/>
</dbReference>
<accession>A0A9D7SAR2</accession>
<comment type="similarity">
    <text evidence="1">Belongs to the BlaI transcriptional regulatory family.</text>
</comment>
<gene>
    <name evidence="5" type="ORF">IPO85_13425</name>
</gene>
<organism evidence="5 6">
    <name type="scientific">Candidatus Defluviibacterium haderslevense</name>
    <dbReference type="NCBI Taxonomy" id="2981993"/>
    <lineage>
        <taxon>Bacteria</taxon>
        <taxon>Pseudomonadati</taxon>
        <taxon>Bacteroidota</taxon>
        <taxon>Saprospiria</taxon>
        <taxon>Saprospirales</taxon>
        <taxon>Saprospiraceae</taxon>
        <taxon>Candidatus Defluviibacterium</taxon>
    </lineage>
</organism>
<dbReference type="Pfam" id="PF03965">
    <property type="entry name" value="Penicillinase_R"/>
    <property type="match status" value="1"/>
</dbReference>
<dbReference type="GO" id="GO:0003677">
    <property type="term" value="F:DNA binding"/>
    <property type="evidence" value="ECO:0007669"/>
    <property type="project" value="UniProtKB-KW"/>
</dbReference>
<comment type="caution">
    <text evidence="5">The sequence shown here is derived from an EMBL/GenBank/DDBJ whole genome shotgun (WGS) entry which is preliminary data.</text>
</comment>
<sequence>MQKIVIKPTEAELDILQILWRFGPQTVKQVNEILNKKKETGYTTTLKFMQIMTEKDLCTREAEGKLHIYKANIKENQVKRSAVSAIIDKVFEGSAMELVIQTLGNYKATDKELSELKSLIKSMEEESKNQK</sequence>
<dbReference type="InterPro" id="IPR036388">
    <property type="entry name" value="WH-like_DNA-bd_sf"/>
</dbReference>
<keyword evidence="4" id="KW-0804">Transcription</keyword>
<proteinExistence type="inferred from homology"/>
<dbReference type="AlphaFoldDB" id="A0A9D7SAR2"/>
<dbReference type="InterPro" id="IPR036390">
    <property type="entry name" value="WH_DNA-bd_sf"/>
</dbReference>
<dbReference type="InterPro" id="IPR005650">
    <property type="entry name" value="BlaI_family"/>
</dbReference>
<dbReference type="Proteomes" id="UP000808349">
    <property type="component" value="Unassembled WGS sequence"/>
</dbReference>
<reference evidence="5 6" key="1">
    <citation type="submission" date="2020-10" db="EMBL/GenBank/DDBJ databases">
        <title>Connecting structure to function with the recovery of over 1000 high-quality activated sludge metagenome-assembled genomes encoding full-length rRNA genes using long-read sequencing.</title>
        <authorList>
            <person name="Singleton C.M."/>
            <person name="Petriglieri F."/>
            <person name="Kristensen J.M."/>
            <person name="Kirkegaard R.H."/>
            <person name="Michaelsen T.Y."/>
            <person name="Andersen M.H."/>
            <person name="Karst S.M."/>
            <person name="Dueholm M.S."/>
            <person name="Nielsen P.H."/>
            <person name="Albertsen M."/>
        </authorList>
    </citation>
    <scope>NUCLEOTIDE SEQUENCE [LARGE SCALE GENOMIC DNA]</scope>
    <source>
        <strain evidence="5">Ribe_18-Q3-R11-54_BAT3C.373</strain>
    </source>
</reference>
<keyword evidence="2" id="KW-0805">Transcription regulation</keyword>
<dbReference type="PIRSF" id="PIRSF019455">
    <property type="entry name" value="CopR_AtkY"/>
    <property type="match status" value="1"/>
</dbReference>
<dbReference type="Gene3D" id="1.10.4040.10">
    <property type="entry name" value="Penicillinase repressor domain"/>
    <property type="match status" value="1"/>
</dbReference>
<dbReference type="GO" id="GO:0045892">
    <property type="term" value="P:negative regulation of DNA-templated transcription"/>
    <property type="evidence" value="ECO:0007669"/>
    <property type="project" value="InterPro"/>
</dbReference>
<name>A0A9D7SAR2_9BACT</name>